<protein>
    <submittedName>
        <fullName evidence="2">Alpha-amylase</fullName>
    </submittedName>
</protein>
<proteinExistence type="predicted"/>
<dbReference type="Pfam" id="PF00128">
    <property type="entry name" value="Alpha-amylase"/>
    <property type="match status" value="1"/>
</dbReference>
<organism evidence="2 3">
    <name type="scientific">Flavobacterium celericrescens</name>
    <dbReference type="NCBI Taxonomy" id="2709780"/>
    <lineage>
        <taxon>Bacteria</taxon>
        <taxon>Pseudomonadati</taxon>
        <taxon>Bacteroidota</taxon>
        <taxon>Flavobacteriia</taxon>
        <taxon>Flavobacteriales</taxon>
        <taxon>Flavobacteriaceae</taxon>
        <taxon>Flavobacterium</taxon>
    </lineage>
</organism>
<dbReference type="CDD" id="cd11313">
    <property type="entry name" value="AmyAc_arch_bac_AmyA"/>
    <property type="match status" value="1"/>
</dbReference>
<dbReference type="SMART" id="SM00642">
    <property type="entry name" value="Aamy"/>
    <property type="match status" value="1"/>
</dbReference>
<feature type="domain" description="Glycosyl hydrolase family 13 catalytic" evidence="1">
    <location>
        <begin position="55"/>
        <end position="380"/>
    </location>
</feature>
<evidence type="ECO:0000313" key="2">
    <source>
        <dbReference type="EMBL" id="NHM04221.1"/>
    </source>
</evidence>
<evidence type="ECO:0000259" key="1">
    <source>
        <dbReference type="SMART" id="SM00642"/>
    </source>
</evidence>
<dbReference type="SUPFAM" id="SSF51445">
    <property type="entry name" value="(Trans)glycosidases"/>
    <property type="match status" value="1"/>
</dbReference>
<sequence length="455" mass="51434">MKNYKKLFSIFLTTLFIVSCSKDDSIPTVEEPTGYTQYGTPFSQVPATEDMIVYEVNIRSFSANGDLQSVINRLDNIKSLGVNTIWLMPIYPVGAVNSVNSPYCVKNYKEVATEYGNLTTLRNLTTQAHQKGMTVILDWVANHTSWDNPWITTHSDWYTKNSSGQIIHPAGTNWTDVADLNFGNQEMRLAMIDAMKYWVLEANIDGFRCDYADGVPFDFWQQAITNLNTIPNRDLIFLAEGNRNDHFTAGFDMNYAWDFYAKSKAIWNGESAANLYTTNTTEYTNVPSGKHKIRFTTNHDESAWDATPMTLFNGKNGALAASVATIFMNGVPLFYTGQEVGRLNTVSFFNSTPIDWNTNPDMLLAYQNMMTFYKNSNASKKGMITTYPSNDILCFQKVYNSENVLIFVNTRNTPITFLLPTGLQNTNWNEAMTNGTYSLSTSINLSAYQYLILKN</sequence>
<reference evidence="2 3" key="1">
    <citation type="submission" date="2020-02" db="EMBL/GenBank/DDBJ databases">
        <authorList>
            <person name="Chen W.-M."/>
        </authorList>
    </citation>
    <scope>NUCLEOTIDE SEQUENCE [LARGE SCALE GENOMIC DNA]</scope>
    <source>
        <strain evidence="2 3">TWA-26</strain>
    </source>
</reference>
<dbReference type="RefSeq" id="WP_166236249.1">
    <property type="nucleotide sequence ID" value="NZ_JAAJBV010000003.1"/>
</dbReference>
<comment type="caution">
    <text evidence="2">The sequence shown here is derived from an EMBL/GenBank/DDBJ whole genome shotgun (WGS) entry which is preliminary data.</text>
</comment>
<keyword evidence="3" id="KW-1185">Reference proteome</keyword>
<dbReference type="InterPro" id="IPR013780">
    <property type="entry name" value="Glyco_hydro_b"/>
</dbReference>
<dbReference type="InterPro" id="IPR017853">
    <property type="entry name" value="GH"/>
</dbReference>
<dbReference type="PANTHER" id="PTHR10357">
    <property type="entry name" value="ALPHA-AMYLASE FAMILY MEMBER"/>
    <property type="match status" value="1"/>
</dbReference>
<evidence type="ECO:0000313" key="3">
    <source>
        <dbReference type="Proteomes" id="UP000761423"/>
    </source>
</evidence>
<dbReference type="PANTHER" id="PTHR10357:SF205">
    <property type="entry name" value="O-GLYCOSYL HYDROLASE FAMILY 13"/>
    <property type="match status" value="1"/>
</dbReference>
<accession>A0ABX0IAS9</accession>
<gene>
    <name evidence="2" type="ORF">G4L40_05820</name>
</gene>
<dbReference type="InterPro" id="IPR006047">
    <property type="entry name" value="GH13_cat_dom"/>
</dbReference>
<dbReference type="Gene3D" id="2.60.40.1180">
    <property type="entry name" value="Golgi alpha-mannosidase II"/>
    <property type="match status" value="1"/>
</dbReference>
<dbReference type="EMBL" id="JAAJBV010000003">
    <property type="protein sequence ID" value="NHM04221.1"/>
    <property type="molecule type" value="Genomic_DNA"/>
</dbReference>
<dbReference type="Proteomes" id="UP000761423">
    <property type="component" value="Unassembled WGS sequence"/>
</dbReference>
<dbReference type="Gene3D" id="3.20.20.80">
    <property type="entry name" value="Glycosidases"/>
    <property type="match status" value="1"/>
</dbReference>
<dbReference type="SUPFAM" id="SSF51011">
    <property type="entry name" value="Glycosyl hydrolase domain"/>
    <property type="match status" value="1"/>
</dbReference>
<dbReference type="PROSITE" id="PS51257">
    <property type="entry name" value="PROKAR_LIPOPROTEIN"/>
    <property type="match status" value="1"/>
</dbReference>
<name>A0ABX0IAS9_9FLAO</name>